<dbReference type="RefSeq" id="XP_062691358.1">
    <property type="nucleotide sequence ID" value="XM_062832632.1"/>
</dbReference>
<name>A0AAJ0I4L4_9PEZI</name>
<keyword evidence="1" id="KW-1133">Transmembrane helix</keyword>
<organism evidence="2 3">
    <name type="scientific">Neurospora hispaniola</name>
    <dbReference type="NCBI Taxonomy" id="588809"/>
    <lineage>
        <taxon>Eukaryota</taxon>
        <taxon>Fungi</taxon>
        <taxon>Dikarya</taxon>
        <taxon>Ascomycota</taxon>
        <taxon>Pezizomycotina</taxon>
        <taxon>Sordariomycetes</taxon>
        <taxon>Sordariomycetidae</taxon>
        <taxon>Sordariales</taxon>
        <taxon>Sordariaceae</taxon>
        <taxon>Neurospora</taxon>
    </lineage>
</organism>
<dbReference type="GeneID" id="87870254"/>
<keyword evidence="3" id="KW-1185">Reference proteome</keyword>
<gene>
    <name evidence="2" type="ORF">B0T23DRAFT_156103</name>
</gene>
<feature type="transmembrane region" description="Helical" evidence="1">
    <location>
        <begin position="81"/>
        <end position="98"/>
    </location>
</feature>
<comment type="caution">
    <text evidence="2">The sequence shown here is derived from an EMBL/GenBank/DDBJ whole genome shotgun (WGS) entry which is preliminary data.</text>
</comment>
<sequence>MALPRARPLTSIVDASRSQRQREQLNFTWHFEALIEEEPRAPSLGIRSLVLSYSPPGLFRQIISLAFTLHKQPRNQSRRPYLFACLIMTSFVLNFYSYRSIHFALALTFAYVARSSHCNPQKVPRIYRRIVCRKSEKELNRRHIIERKKRNLVNCLRK</sequence>
<evidence type="ECO:0000313" key="2">
    <source>
        <dbReference type="EMBL" id="KAK3490175.1"/>
    </source>
</evidence>
<keyword evidence="1" id="KW-0472">Membrane</keyword>
<proteinExistence type="predicted"/>
<dbReference type="EMBL" id="JAULSX010000005">
    <property type="protein sequence ID" value="KAK3490175.1"/>
    <property type="molecule type" value="Genomic_DNA"/>
</dbReference>
<keyword evidence="1" id="KW-0812">Transmembrane</keyword>
<evidence type="ECO:0000313" key="3">
    <source>
        <dbReference type="Proteomes" id="UP001285908"/>
    </source>
</evidence>
<reference evidence="2 3" key="1">
    <citation type="journal article" date="2023" name="Mol. Phylogenet. Evol.">
        <title>Genome-scale phylogeny and comparative genomics of the fungal order Sordariales.</title>
        <authorList>
            <person name="Hensen N."/>
            <person name="Bonometti L."/>
            <person name="Westerberg I."/>
            <person name="Brannstrom I.O."/>
            <person name="Guillou S."/>
            <person name="Cros-Aarteil S."/>
            <person name="Calhoun S."/>
            <person name="Haridas S."/>
            <person name="Kuo A."/>
            <person name="Mondo S."/>
            <person name="Pangilinan J."/>
            <person name="Riley R."/>
            <person name="LaButti K."/>
            <person name="Andreopoulos B."/>
            <person name="Lipzen A."/>
            <person name="Chen C."/>
            <person name="Yan M."/>
            <person name="Daum C."/>
            <person name="Ng V."/>
            <person name="Clum A."/>
            <person name="Steindorff A."/>
            <person name="Ohm R.A."/>
            <person name="Martin F."/>
            <person name="Silar P."/>
            <person name="Natvig D.O."/>
            <person name="Lalanne C."/>
            <person name="Gautier V."/>
            <person name="Ament-Velasquez S.L."/>
            <person name="Kruys A."/>
            <person name="Hutchinson M.I."/>
            <person name="Powell A.J."/>
            <person name="Barry K."/>
            <person name="Miller A.N."/>
            <person name="Grigoriev I.V."/>
            <person name="Debuchy R."/>
            <person name="Gladieux P."/>
            <person name="Hiltunen Thoren M."/>
            <person name="Johannesson H."/>
        </authorList>
    </citation>
    <scope>NUCLEOTIDE SEQUENCE [LARGE SCALE GENOMIC DNA]</scope>
    <source>
        <strain evidence="2 3">FGSC 10403</strain>
    </source>
</reference>
<accession>A0AAJ0I4L4</accession>
<protein>
    <submittedName>
        <fullName evidence="2">Uncharacterized protein</fullName>
    </submittedName>
</protein>
<evidence type="ECO:0000256" key="1">
    <source>
        <dbReference type="SAM" id="Phobius"/>
    </source>
</evidence>
<dbReference type="AlphaFoldDB" id="A0AAJ0I4L4"/>
<dbReference type="Proteomes" id="UP001285908">
    <property type="component" value="Unassembled WGS sequence"/>
</dbReference>